<organism evidence="3 5">
    <name type="scientific">Trichococcus flocculiformis</name>
    <dbReference type="NCBI Taxonomy" id="82803"/>
    <lineage>
        <taxon>Bacteria</taxon>
        <taxon>Bacillati</taxon>
        <taxon>Bacillota</taxon>
        <taxon>Bacilli</taxon>
        <taxon>Lactobacillales</taxon>
        <taxon>Carnobacteriaceae</taxon>
        <taxon>Trichococcus</taxon>
    </lineage>
</organism>
<feature type="region of interest" description="Disordered" evidence="1">
    <location>
        <begin position="1"/>
        <end position="30"/>
    </location>
</feature>
<dbReference type="EMBL" id="FOQC01000019">
    <property type="protein sequence ID" value="SFH84815.1"/>
    <property type="molecule type" value="Genomic_DNA"/>
</dbReference>
<evidence type="ECO:0000313" key="3">
    <source>
        <dbReference type="EMBL" id="SFH84815.1"/>
    </source>
</evidence>
<keyword evidence="4" id="KW-1185">Reference proteome</keyword>
<reference evidence="2 4" key="1">
    <citation type="submission" date="2016-02" db="EMBL/GenBank/DDBJ databases">
        <authorList>
            <person name="Strepis N."/>
        </authorList>
    </citation>
    <scope>NUCLEOTIDE SEQUENCE [LARGE SCALE GENOMIC DNA]</scope>
    <source>
        <strain evidence="2">Trichococcus flocculiformis</strain>
    </source>
</reference>
<accession>A0AB38BID7</accession>
<gene>
    <name evidence="3" type="ORF">SAMN04488507_101919</name>
    <name evidence="2" type="ORF">TFLO_1626</name>
</gene>
<sequence length="201" mass="22310">MHAQLRLGSGNRRKTNTEEPNSVEKGAHRRKAPAPVRVCFAGAGSRANIVPPGSRCSTEDSLRPRAQLRLTFACGRKTNTEERNSVEKGTHRRKAPAPVRVCFAGADARWRSCPPGSLCSTEDSIRSRDQLRLGAGNRRTSGHRHPSSDDKGPRRSWAAPAGRDCEFVQNFFNISVTFSFTNHTYRGIIICIQPKLKNFVK</sequence>
<evidence type="ECO:0000256" key="1">
    <source>
        <dbReference type="SAM" id="MobiDB-lite"/>
    </source>
</evidence>
<dbReference type="AlphaFoldDB" id="A0AB38BID7"/>
<dbReference type="Proteomes" id="UP000195947">
    <property type="component" value="Unassembled WGS sequence"/>
</dbReference>
<proteinExistence type="predicted"/>
<name>A0AB38BID7_9LACT</name>
<protein>
    <submittedName>
        <fullName evidence="3">Uncharacterized protein</fullName>
    </submittedName>
</protein>
<dbReference type="Proteomes" id="UP000199686">
    <property type="component" value="Unassembled WGS sequence"/>
</dbReference>
<comment type="caution">
    <text evidence="3">The sequence shown here is derived from an EMBL/GenBank/DDBJ whole genome shotgun (WGS) entry which is preliminary data.</text>
</comment>
<dbReference type="EMBL" id="FJMZ01000016">
    <property type="protein sequence ID" value="CZQ93054.1"/>
    <property type="molecule type" value="Genomic_DNA"/>
</dbReference>
<feature type="region of interest" description="Disordered" evidence="1">
    <location>
        <begin position="132"/>
        <end position="157"/>
    </location>
</feature>
<evidence type="ECO:0000313" key="4">
    <source>
        <dbReference type="Proteomes" id="UP000195947"/>
    </source>
</evidence>
<evidence type="ECO:0000313" key="5">
    <source>
        <dbReference type="Proteomes" id="UP000199686"/>
    </source>
</evidence>
<evidence type="ECO:0000313" key="2">
    <source>
        <dbReference type="EMBL" id="CZQ93054.1"/>
    </source>
</evidence>
<reference evidence="3 5" key="2">
    <citation type="submission" date="2016-10" db="EMBL/GenBank/DDBJ databases">
        <authorList>
            <person name="Varghese N."/>
            <person name="Submissions S."/>
        </authorList>
    </citation>
    <scope>NUCLEOTIDE SEQUENCE [LARGE SCALE GENOMIC DNA]</scope>
    <source>
        <strain evidence="3 5">DSM 2094</strain>
    </source>
</reference>